<dbReference type="EMBL" id="CP001744">
    <property type="protein sequence ID" value="ADG67351.1"/>
    <property type="molecule type" value="Genomic_DNA"/>
</dbReference>
<dbReference type="RefSeq" id="WP_013109782.1">
    <property type="nucleotide sequence ID" value="NC_014148.1"/>
</dbReference>
<protein>
    <submittedName>
        <fullName evidence="2">Uncharacterized protein</fullName>
    </submittedName>
</protein>
<name>D5SW66_PLAL2</name>
<feature type="signal peptide" evidence="1">
    <location>
        <begin position="1"/>
        <end position="21"/>
    </location>
</feature>
<evidence type="ECO:0000313" key="3">
    <source>
        <dbReference type="Proteomes" id="UP000002220"/>
    </source>
</evidence>
<dbReference type="Proteomes" id="UP000002220">
    <property type="component" value="Chromosome"/>
</dbReference>
<gene>
    <name evidence="2" type="ordered locus">Plim_1518</name>
</gene>
<reference evidence="2 3" key="1">
    <citation type="journal article" date="2010" name="Stand. Genomic Sci.">
        <title>Complete genome sequence of Planctomyces limnophilus type strain (Mu 290).</title>
        <authorList>
            <person name="Labutti K."/>
            <person name="Sikorski J."/>
            <person name="Schneider S."/>
            <person name="Nolan M."/>
            <person name="Lucas S."/>
            <person name="Glavina Del Rio T."/>
            <person name="Tice H."/>
            <person name="Cheng J.F."/>
            <person name="Goodwin L."/>
            <person name="Pitluck S."/>
            <person name="Liolios K."/>
            <person name="Ivanova N."/>
            <person name="Mavromatis K."/>
            <person name="Mikhailova N."/>
            <person name="Pati A."/>
            <person name="Chen A."/>
            <person name="Palaniappan K."/>
            <person name="Land M."/>
            <person name="Hauser L."/>
            <person name="Chang Y.J."/>
            <person name="Jeffries C.D."/>
            <person name="Tindall B.J."/>
            <person name="Rohde M."/>
            <person name="Goker M."/>
            <person name="Woyke T."/>
            <person name="Bristow J."/>
            <person name="Eisen J.A."/>
            <person name="Markowitz V."/>
            <person name="Hugenholtz P."/>
            <person name="Kyrpides N.C."/>
            <person name="Klenk H.P."/>
            <person name="Lapidus A."/>
        </authorList>
    </citation>
    <scope>NUCLEOTIDE SEQUENCE [LARGE SCALE GENOMIC DNA]</scope>
    <source>
        <strain evidence="3">ATCC 43296 / DSM 3776 / IFAM 1008 / 290</strain>
    </source>
</reference>
<proteinExistence type="predicted"/>
<evidence type="ECO:0000256" key="1">
    <source>
        <dbReference type="SAM" id="SignalP"/>
    </source>
</evidence>
<accession>D5SW66</accession>
<feature type="chain" id="PRO_5003076340" evidence="1">
    <location>
        <begin position="22"/>
        <end position="319"/>
    </location>
</feature>
<sequence length="319" mass="36800">MCNRSVFVRFQLVLLVFVASVSDLSASQKSGRDLAESFWRIVDAAVDPSGYDKDPVKYSSDLFMFSDLMFIPEKGVMWRIYTESIGDDRQLEDEFVGELVSVFAKKSPQEDFRWFFSLEEYATPWGGNFGIVGSEGTNIRSFSVLLAKHLAYAFVDDHKVLVRYQHAMAWRHTYIRGSYIPIAPHFSDARFTRQLEDMAKRFKDGDPLYWWDVRNFIVMAYSTTGSEHLPMSREDLKQSVEKFRSWGRHFGSRGQFLRPSPVAPVWRLDSDLEKTGYGFVLFFDGSHVLPDLEYVPTRPFLDGPNVRIPNVTGLVMMKN</sequence>
<dbReference type="AlphaFoldDB" id="D5SW66"/>
<evidence type="ECO:0000313" key="2">
    <source>
        <dbReference type="EMBL" id="ADG67351.1"/>
    </source>
</evidence>
<organism evidence="2 3">
    <name type="scientific">Planctopirus limnophila (strain ATCC 43296 / DSM 3776 / IFAM 1008 / Mu 290)</name>
    <name type="common">Planctomyces limnophilus</name>
    <dbReference type="NCBI Taxonomy" id="521674"/>
    <lineage>
        <taxon>Bacteria</taxon>
        <taxon>Pseudomonadati</taxon>
        <taxon>Planctomycetota</taxon>
        <taxon>Planctomycetia</taxon>
        <taxon>Planctomycetales</taxon>
        <taxon>Planctomycetaceae</taxon>
        <taxon>Planctopirus</taxon>
    </lineage>
</organism>
<keyword evidence="1" id="KW-0732">Signal</keyword>
<dbReference type="KEGG" id="plm:Plim_1518"/>
<dbReference type="HOGENOM" id="CLU_871124_0_0_0"/>
<keyword evidence="3" id="KW-1185">Reference proteome</keyword>